<dbReference type="PANTHER" id="PTHR33437">
    <property type="entry name" value="OS06G0361200 PROTEIN"/>
    <property type="match status" value="1"/>
</dbReference>
<dbReference type="Proteomes" id="UP001454036">
    <property type="component" value="Unassembled WGS sequence"/>
</dbReference>
<dbReference type="AlphaFoldDB" id="A0AAV3QKH2"/>
<dbReference type="PANTHER" id="PTHR33437:SF2">
    <property type="entry name" value="OS06G0361200 PROTEIN"/>
    <property type="match status" value="1"/>
</dbReference>
<accession>A0AAV3QKH2</accession>
<keyword evidence="3" id="KW-1185">Reference proteome</keyword>
<evidence type="ECO:0000313" key="2">
    <source>
        <dbReference type="EMBL" id="GAA0164244.1"/>
    </source>
</evidence>
<proteinExistence type="predicted"/>
<evidence type="ECO:0000313" key="3">
    <source>
        <dbReference type="Proteomes" id="UP001454036"/>
    </source>
</evidence>
<feature type="region of interest" description="Disordered" evidence="1">
    <location>
        <begin position="170"/>
        <end position="195"/>
    </location>
</feature>
<comment type="caution">
    <text evidence="2">The sequence shown here is derived from an EMBL/GenBank/DDBJ whole genome shotgun (WGS) entry which is preliminary data.</text>
</comment>
<protein>
    <recommendedName>
        <fullName evidence="4">Retrotransposon gag domain-containing protein</fullName>
    </recommendedName>
</protein>
<organism evidence="2 3">
    <name type="scientific">Lithospermum erythrorhizon</name>
    <name type="common">Purple gromwell</name>
    <name type="synonym">Lithospermum officinale var. erythrorhizon</name>
    <dbReference type="NCBI Taxonomy" id="34254"/>
    <lineage>
        <taxon>Eukaryota</taxon>
        <taxon>Viridiplantae</taxon>
        <taxon>Streptophyta</taxon>
        <taxon>Embryophyta</taxon>
        <taxon>Tracheophyta</taxon>
        <taxon>Spermatophyta</taxon>
        <taxon>Magnoliopsida</taxon>
        <taxon>eudicotyledons</taxon>
        <taxon>Gunneridae</taxon>
        <taxon>Pentapetalae</taxon>
        <taxon>asterids</taxon>
        <taxon>lamiids</taxon>
        <taxon>Boraginales</taxon>
        <taxon>Boraginaceae</taxon>
        <taxon>Boraginoideae</taxon>
        <taxon>Lithospermeae</taxon>
        <taxon>Lithospermum</taxon>
    </lineage>
</organism>
<name>A0AAV3QKH2_LITER</name>
<evidence type="ECO:0000256" key="1">
    <source>
        <dbReference type="SAM" id="MobiDB-lite"/>
    </source>
</evidence>
<evidence type="ECO:0008006" key="4">
    <source>
        <dbReference type="Google" id="ProtNLM"/>
    </source>
</evidence>
<gene>
    <name evidence="2" type="ORF">LIER_39745</name>
</gene>
<dbReference type="EMBL" id="BAABME010021797">
    <property type="protein sequence ID" value="GAA0164244.1"/>
    <property type="molecule type" value="Genomic_DNA"/>
</dbReference>
<feature type="compositionally biased region" description="Polar residues" evidence="1">
    <location>
        <begin position="175"/>
        <end position="195"/>
    </location>
</feature>
<reference evidence="2 3" key="1">
    <citation type="submission" date="2024-01" db="EMBL/GenBank/DDBJ databases">
        <title>The complete chloroplast genome sequence of Lithospermum erythrorhizon: insights into the phylogenetic relationship among Boraginaceae species and the maternal lineages of purple gromwells.</title>
        <authorList>
            <person name="Okada T."/>
            <person name="Watanabe K."/>
        </authorList>
    </citation>
    <scope>NUCLEOTIDE SEQUENCE [LARGE SCALE GENOMIC DNA]</scope>
</reference>
<sequence>MTSMSNTSSKLEEQVASLSKALEAFTTCLQRRDDSLTKLIQKVGIYGETCMSPPIIPEFIRSLKENAFDWFTELEPNSIDSWNQLDESSFIDMCVRGMKWKLQYILQYLKPKSFEDLATRAHDMELCTSRNKINFKESSQEAIDESSSCVGDFDDDHEIRSIKSIIELGDESKNESSTNNPEGLDENNSFISTHPSGVESDTISYQVPMILPCGPKFKRLKCQVFMLPHELQDFRRTAA</sequence>